<dbReference type="InterPro" id="IPR018035">
    <property type="entry name" value="Flagellar_FliH/T3SS_HrpE"/>
</dbReference>
<evidence type="ECO:0000256" key="1">
    <source>
        <dbReference type="ARBA" id="ARBA00003041"/>
    </source>
</evidence>
<organism evidence="11 12">
    <name type="scientific">Ramlibacter aurantiacus</name>
    <dbReference type="NCBI Taxonomy" id="2801330"/>
    <lineage>
        <taxon>Bacteria</taxon>
        <taxon>Pseudomonadati</taxon>
        <taxon>Pseudomonadota</taxon>
        <taxon>Betaproteobacteria</taxon>
        <taxon>Burkholderiales</taxon>
        <taxon>Comamonadaceae</taxon>
        <taxon>Ramlibacter</taxon>
    </lineage>
</organism>
<evidence type="ECO:0000256" key="2">
    <source>
        <dbReference type="ARBA" id="ARBA00004496"/>
    </source>
</evidence>
<keyword evidence="6" id="KW-0963">Cytoplasm</keyword>
<reference evidence="11" key="1">
    <citation type="submission" date="2021-01" db="EMBL/GenBank/DDBJ databases">
        <title>Ramlibacter sp. strain AW1 16S ribosomal RNA gene Genome sequencing and assembly.</title>
        <authorList>
            <person name="Kang M."/>
        </authorList>
    </citation>
    <scope>NUCLEOTIDE SEQUENCE</scope>
    <source>
        <strain evidence="11">AW1</strain>
    </source>
</reference>
<keyword evidence="7" id="KW-1005">Bacterial flagellum biogenesis</keyword>
<keyword evidence="11" id="KW-0969">Cilium</keyword>
<comment type="function">
    <text evidence="1">Needed for flagellar regrowth and assembly.</text>
</comment>
<dbReference type="Pfam" id="PF02108">
    <property type="entry name" value="FliH"/>
    <property type="match status" value="1"/>
</dbReference>
<keyword evidence="11" id="KW-0966">Cell projection</keyword>
<dbReference type="InterPro" id="IPR000563">
    <property type="entry name" value="Flag_FliH"/>
</dbReference>
<dbReference type="InterPro" id="IPR051472">
    <property type="entry name" value="T3SS_Stator/FliH"/>
</dbReference>
<dbReference type="GO" id="GO:0071973">
    <property type="term" value="P:bacterial-type flagellum-dependent cell motility"/>
    <property type="evidence" value="ECO:0007669"/>
    <property type="project" value="InterPro"/>
</dbReference>
<comment type="subcellular location">
    <subcellularLocation>
        <location evidence="2">Cytoplasm</location>
    </subcellularLocation>
</comment>
<proteinExistence type="inferred from homology"/>
<sequence length="238" mass="25160">MAKDSSDWPSDTAEAPPPAARIIAAEALHGVVPFPLGELSQGARAPLPLRARDLDNEVGRTAYALGRRRGLEEGHRLGMEQGRQDGVRQVEASLAGSAAQAARHLQAIAQGLQGELARMEQVLADQVVGLAIGIARQVLRREVALDPQALLPAAGEALQQLAEGAGRIELQVNPQDAHVLRGHLERQTGLPPWQLREDPALPRGGCRAVADTGEIDATLAGRWEAVMASLGRAAETAP</sequence>
<dbReference type="GO" id="GO:0044781">
    <property type="term" value="P:bacterial-type flagellum organization"/>
    <property type="evidence" value="ECO:0007669"/>
    <property type="project" value="UniProtKB-KW"/>
</dbReference>
<evidence type="ECO:0000313" key="12">
    <source>
        <dbReference type="Proteomes" id="UP000613011"/>
    </source>
</evidence>
<comment type="caution">
    <text evidence="11">The sequence shown here is derived from an EMBL/GenBank/DDBJ whole genome shotgun (WGS) entry which is preliminary data.</text>
</comment>
<dbReference type="PRINTS" id="PR01003">
    <property type="entry name" value="FLGFLIH"/>
</dbReference>
<evidence type="ECO:0000313" key="11">
    <source>
        <dbReference type="EMBL" id="MBL0421452.1"/>
    </source>
</evidence>
<evidence type="ECO:0000256" key="5">
    <source>
        <dbReference type="ARBA" id="ARBA00022448"/>
    </source>
</evidence>
<evidence type="ECO:0000256" key="9">
    <source>
        <dbReference type="ARBA" id="ARBA00023225"/>
    </source>
</evidence>
<keyword evidence="11" id="KW-0282">Flagellum</keyword>
<keyword evidence="5" id="KW-0813">Transport</keyword>
<dbReference type="Proteomes" id="UP000613011">
    <property type="component" value="Unassembled WGS sequence"/>
</dbReference>
<gene>
    <name evidence="11" type="ORF">JI739_13930</name>
</gene>
<feature type="domain" description="Flagellar assembly protein FliH/Type III secretion system HrpE" evidence="10">
    <location>
        <begin position="100"/>
        <end position="225"/>
    </location>
</feature>
<evidence type="ECO:0000256" key="7">
    <source>
        <dbReference type="ARBA" id="ARBA00022795"/>
    </source>
</evidence>
<dbReference type="AlphaFoldDB" id="A0A936ZIC5"/>
<evidence type="ECO:0000256" key="4">
    <source>
        <dbReference type="ARBA" id="ARBA00016507"/>
    </source>
</evidence>
<keyword evidence="12" id="KW-1185">Reference proteome</keyword>
<dbReference type="PANTHER" id="PTHR34982">
    <property type="entry name" value="YOP PROTEINS TRANSLOCATION PROTEIN L"/>
    <property type="match status" value="1"/>
</dbReference>
<evidence type="ECO:0000256" key="8">
    <source>
        <dbReference type="ARBA" id="ARBA00022927"/>
    </source>
</evidence>
<evidence type="ECO:0000259" key="10">
    <source>
        <dbReference type="Pfam" id="PF02108"/>
    </source>
</evidence>
<comment type="similarity">
    <text evidence="3">Belongs to the FliH family.</text>
</comment>
<keyword evidence="9" id="KW-1006">Bacterial flagellum protein export</keyword>
<accession>A0A936ZIC5</accession>
<name>A0A936ZIC5_9BURK</name>
<dbReference type="GO" id="GO:0005829">
    <property type="term" value="C:cytosol"/>
    <property type="evidence" value="ECO:0007669"/>
    <property type="project" value="TreeGrafter"/>
</dbReference>
<dbReference type="RefSeq" id="WP_201684535.1">
    <property type="nucleotide sequence ID" value="NZ_JAEQNA010000005.1"/>
</dbReference>
<dbReference type="PANTHER" id="PTHR34982:SF1">
    <property type="entry name" value="FLAGELLAR ASSEMBLY PROTEIN FLIH"/>
    <property type="match status" value="1"/>
</dbReference>
<dbReference type="GO" id="GO:0003774">
    <property type="term" value="F:cytoskeletal motor activity"/>
    <property type="evidence" value="ECO:0007669"/>
    <property type="project" value="InterPro"/>
</dbReference>
<evidence type="ECO:0000256" key="6">
    <source>
        <dbReference type="ARBA" id="ARBA00022490"/>
    </source>
</evidence>
<dbReference type="EMBL" id="JAEQNA010000005">
    <property type="protein sequence ID" value="MBL0421452.1"/>
    <property type="molecule type" value="Genomic_DNA"/>
</dbReference>
<protein>
    <recommendedName>
        <fullName evidence="4">Flagellar assembly protein FliH</fullName>
    </recommendedName>
</protein>
<dbReference type="GO" id="GO:0009288">
    <property type="term" value="C:bacterial-type flagellum"/>
    <property type="evidence" value="ECO:0007669"/>
    <property type="project" value="InterPro"/>
</dbReference>
<dbReference type="GO" id="GO:0015031">
    <property type="term" value="P:protein transport"/>
    <property type="evidence" value="ECO:0007669"/>
    <property type="project" value="UniProtKB-KW"/>
</dbReference>
<keyword evidence="8" id="KW-0653">Protein transport</keyword>
<evidence type="ECO:0000256" key="3">
    <source>
        <dbReference type="ARBA" id="ARBA00006602"/>
    </source>
</evidence>